<evidence type="ECO:0008006" key="6">
    <source>
        <dbReference type="Google" id="ProtNLM"/>
    </source>
</evidence>
<dbReference type="CDD" id="cd02440">
    <property type="entry name" value="AdoMet_MTases"/>
    <property type="match status" value="1"/>
</dbReference>
<dbReference type="OrthoDB" id="2013972at2759"/>
<proteinExistence type="inferred from homology"/>
<dbReference type="Gene3D" id="3.40.50.150">
    <property type="entry name" value="Vaccinia Virus protein VP39"/>
    <property type="match status" value="1"/>
</dbReference>
<dbReference type="Pfam" id="PF13489">
    <property type="entry name" value="Methyltransf_23"/>
    <property type="match status" value="1"/>
</dbReference>
<reference evidence="3" key="3">
    <citation type="submission" date="2010-09" db="EMBL/GenBank/DDBJ databases">
        <title>Annotation of Gaeumannomyces graminis var. tritici R3-111a-1.</title>
        <authorList>
            <consortium name="The Broad Institute Genome Sequencing Platform"/>
            <person name="Ma L.-J."/>
            <person name="Dead R."/>
            <person name="Young S.K."/>
            <person name="Zeng Q."/>
            <person name="Gargeya S."/>
            <person name="Fitzgerald M."/>
            <person name="Haas B."/>
            <person name="Abouelleil A."/>
            <person name="Alvarado L."/>
            <person name="Arachchi H.M."/>
            <person name="Berlin A."/>
            <person name="Brown A."/>
            <person name="Chapman S.B."/>
            <person name="Chen Z."/>
            <person name="Dunbar C."/>
            <person name="Freedman E."/>
            <person name="Gearin G."/>
            <person name="Gellesch M."/>
            <person name="Goldberg J."/>
            <person name="Griggs A."/>
            <person name="Gujja S."/>
            <person name="Heiman D."/>
            <person name="Howarth C."/>
            <person name="Larson L."/>
            <person name="Lui A."/>
            <person name="MacDonald P.J.P."/>
            <person name="Mehta T."/>
            <person name="Montmayeur A."/>
            <person name="Murphy C."/>
            <person name="Neiman D."/>
            <person name="Pearson M."/>
            <person name="Priest M."/>
            <person name="Roberts A."/>
            <person name="Saif S."/>
            <person name="Shea T."/>
            <person name="Shenoy N."/>
            <person name="Sisk P."/>
            <person name="Stolte C."/>
            <person name="Sykes S."/>
            <person name="Yandava C."/>
            <person name="Wortman J."/>
            <person name="Nusbaum C."/>
            <person name="Birren B."/>
        </authorList>
    </citation>
    <scope>NUCLEOTIDE SEQUENCE</scope>
    <source>
        <strain evidence="3">R3-111a-1</strain>
    </source>
</reference>
<dbReference type="VEuPathDB" id="FungiDB:GGTG_05943"/>
<reference evidence="4" key="4">
    <citation type="journal article" date="2015" name="G3 (Bethesda)">
        <title>Genome sequences of three phytopathogenic species of the Magnaporthaceae family of fungi.</title>
        <authorList>
            <person name="Okagaki L.H."/>
            <person name="Nunes C.C."/>
            <person name="Sailsbery J."/>
            <person name="Clay B."/>
            <person name="Brown D."/>
            <person name="John T."/>
            <person name="Oh Y."/>
            <person name="Young N."/>
            <person name="Fitzgerald M."/>
            <person name="Haas B.J."/>
            <person name="Zeng Q."/>
            <person name="Young S."/>
            <person name="Adiconis X."/>
            <person name="Fan L."/>
            <person name="Levin J.Z."/>
            <person name="Mitchell T.K."/>
            <person name="Okubara P.A."/>
            <person name="Farman M.L."/>
            <person name="Kohn L.M."/>
            <person name="Birren B."/>
            <person name="Ma L.-J."/>
            <person name="Dean R.A."/>
        </authorList>
    </citation>
    <scope>NUCLEOTIDE SEQUENCE</scope>
    <source>
        <strain evidence="4">R3-111a-1</strain>
    </source>
</reference>
<dbReference type="AlphaFoldDB" id="J3NXD6"/>
<name>J3NXD6_GAET3</name>
<evidence type="ECO:0000313" key="3">
    <source>
        <dbReference type="EMBL" id="EJT76019.1"/>
    </source>
</evidence>
<dbReference type="STRING" id="644352.J3NXD6"/>
<keyword evidence="5" id="KW-1185">Reference proteome</keyword>
<evidence type="ECO:0000256" key="1">
    <source>
        <dbReference type="ARBA" id="ARBA00038158"/>
    </source>
</evidence>
<gene>
    <name evidence="4" type="primary">20346401</name>
    <name evidence="3" type="ORF">GGTG_05943</name>
</gene>
<accession>J3NXD6</accession>
<dbReference type="PANTHER" id="PTHR43591:SF31">
    <property type="entry name" value="LAEA-LIKE, PUTATIVE (AFU_ORTHOLOGUE AFUA_8G01930)-RELATED"/>
    <property type="match status" value="1"/>
</dbReference>
<comment type="similarity">
    <text evidence="1">Belongs to the methyltransferase superfamily. LaeA methyltransferase family.</text>
</comment>
<dbReference type="PANTHER" id="PTHR43591">
    <property type="entry name" value="METHYLTRANSFERASE"/>
    <property type="match status" value="1"/>
</dbReference>
<dbReference type="EnsemblFungi" id="EJT76019">
    <property type="protein sequence ID" value="EJT76019"/>
    <property type="gene ID" value="GGTG_05943"/>
</dbReference>
<feature type="region of interest" description="Disordered" evidence="2">
    <location>
        <begin position="278"/>
        <end position="319"/>
    </location>
</feature>
<dbReference type="SUPFAM" id="SSF53335">
    <property type="entry name" value="S-adenosyl-L-methionine-dependent methyltransferases"/>
    <property type="match status" value="1"/>
</dbReference>
<reference evidence="4" key="5">
    <citation type="submission" date="2018-04" db="UniProtKB">
        <authorList>
            <consortium name="EnsemblFungi"/>
        </authorList>
    </citation>
    <scope>IDENTIFICATION</scope>
    <source>
        <strain evidence="4">R3-111a-1</strain>
    </source>
</reference>
<protein>
    <recommendedName>
        <fullName evidence="6">TAM domain methyltransferase</fullName>
    </recommendedName>
</protein>
<dbReference type="HOGENOM" id="CLU_010595_1_2_1"/>
<evidence type="ECO:0000256" key="2">
    <source>
        <dbReference type="SAM" id="MobiDB-lite"/>
    </source>
</evidence>
<sequence length="319" mass="35211">MSAGKYFLPNDDEEIERLDLQHHVMALTIQGKSCLCPKDEGAHSVLDLGTGTGIWAMEYADAHPEAEVIGVDLSPVQPLFVPPNCSFEIDDLEKEWTWTKKFDFIFSRMMTGSFADNRSIVEKVFNQLEPGGYFEAQDMVVPLGCDDGTLSEDAPLSRWLKAVMEGMVNMGRPLLSSSKQQWKDLMEDVGFEDVCHAVYRWPTNRWPRDPYYKELGAWSLEALDAALEGSSLAPLTRGLGWTKEEVLVLVAQARKDIRNPRIHAYWPIHIVYGRKPLSPKAAEKSPSPEPVPSSPAPATSSPAPAPASPADGTSTAAVP</sequence>
<dbReference type="eggNOG" id="ENOG502R8QF">
    <property type="taxonomic scope" value="Eukaryota"/>
</dbReference>
<evidence type="ECO:0000313" key="4">
    <source>
        <dbReference type="EnsemblFungi" id="EJT76019"/>
    </source>
</evidence>
<dbReference type="GO" id="GO:0008168">
    <property type="term" value="F:methyltransferase activity"/>
    <property type="evidence" value="ECO:0007669"/>
    <property type="project" value="TreeGrafter"/>
</dbReference>
<organism evidence="3">
    <name type="scientific">Gaeumannomyces tritici (strain R3-111a-1)</name>
    <name type="common">Wheat and barley take-all root rot fungus</name>
    <name type="synonym">Gaeumannomyces graminis var. tritici</name>
    <dbReference type="NCBI Taxonomy" id="644352"/>
    <lineage>
        <taxon>Eukaryota</taxon>
        <taxon>Fungi</taxon>
        <taxon>Dikarya</taxon>
        <taxon>Ascomycota</taxon>
        <taxon>Pezizomycotina</taxon>
        <taxon>Sordariomycetes</taxon>
        <taxon>Sordariomycetidae</taxon>
        <taxon>Magnaporthales</taxon>
        <taxon>Magnaporthaceae</taxon>
        <taxon>Gaeumannomyces</taxon>
    </lineage>
</organism>
<dbReference type="Proteomes" id="UP000006039">
    <property type="component" value="Unassembled WGS sequence"/>
</dbReference>
<dbReference type="RefSeq" id="XP_009222018.1">
    <property type="nucleotide sequence ID" value="XM_009223754.1"/>
</dbReference>
<dbReference type="EMBL" id="GL385397">
    <property type="protein sequence ID" value="EJT76019.1"/>
    <property type="molecule type" value="Genomic_DNA"/>
</dbReference>
<reference evidence="5" key="1">
    <citation type="submission" date="2010-07" db="EMBL/GenBank/DDBJ databases">
        <title>The genome sequence of Gaeumannomyces graminis var. tritici strain R3-111a-1.</title>
        <authorList>
            <consortium name="The Broad Institute Genome Sequencing Platform"/>
            <person name="Ma L.-J."/>
            <person name="Dead R."/>
            <person name="Young S."/>
            <person name="Zeng Q."/>
            <person name="Koehrsen M."/>
            <person name="Alvarado L."/>
            <person name="Berlin A."/>
            <person name="Chapman S.B."/>
            <person name="Chen Z."/>
            <person name="Freedman E."/>
            <person name="Gellesch M."/>
            <person name="Goldberg J."/>
            <person name="Griggs A."/>
            <person name="Gujja S."/>
            <person name="Heilman E.R."/>
            <person name="Heiman D."/>
            <person name="Hepburn T."/>
            <person name="Howarth C."/>
            <person name="Jen D."/>
            <person name="Larson L."/>
            <person name="Mehta T."/>
            <person name="Neiman D."/>
            <person name="Pearson M."/>
            <person name="Roberts A."/>
            <person name="Saif S."/>
            <person name="Shea T."/>
            <person name="Shenoy N."/>
            <person name="Sisk P."/>
            <person name="Stolte C."/>
            <person name="Sykes S."/>
            <person name="Walk T."/>
            <person name="White J."/>
            <person name="Yandava C."/>
            <person name="Haas B."/>
            <person name="Nusbaum C."/>
            <person name="Birren B."/>
        </authorList>
    </citation>
    <scope>NUCLEOTIDE SEQUENCE [LARGE SCALE GENOMIC DNA]</scope>
    <source>
        <strain evidence="5">R3-111a-1</strain>
    </source>
</reference>
<feature type="compositionally biased region" description="Low complexity" evidence="2">
    <location>
        <begin position="296"/>
        <end position="319"/>
    </location>
</feature>
<dbReference type="InterPro" id="IPR029063">
    <property type="entry name" value="SAM-dependent_MTases_sf"/>
</dbReference>
<dbReference type="GeneID" id="20346401"/>
<reference evidence="3" key="2">
    <citation type="submission" date="2010-07" db="EMBL/GenBank/DDBJ databases">
        <authorList>
            <consortium name="The Broad Institute Genome Sequencing Platform"/>
            <consortium name="Broad Institute Genome Sequencing Center for Infectious Disease"/>
            <person name="Ma L.-J."/>
            <person name="Dead R."/>
            <person name="Young S."/>
            <person name="Zeng Q."/>
            <person name="Koehrsen M."/>
            <person name="Alvarado L."/>
            <person name="Berlin A."/>
            <person name="Chapman S.B."/>
            <person name="Chen Z."/>
            <person name="Freedman E."/>
            <person name="Gellesch M."/>
            <person name="Goldberg J."/>
            <person name="Griggs A."/>
            <person name="Gujja S."/>
            <person name="Heilman E.R."/>
            <person name="Heiman D."/>
            <person name="Hepburn T."/>
            <person name="Howarth C."/>
            <person name="Jen D."/>
            <person name="Larson L."/>
            <person name="Mehta T."/>
            <person name="Neiman D."/>
            <person name="Pearson M."/>
            <person name="Roberts A."/>
            <person name="Saif S."/>
            <person name="Shea T."/>
            <person name="Shenoy N."/>
            <person name="Sisk P."/>
            <person name="Stolte C."/>
            <person name="Sykes S."/>
            <person name="Walk T."/>
            <person name="White J."/>
            <person name="Yandava C."/>
            <person name="Haas B."/>
            <person name="Nusbaum C."/>
            <person name="Birren B."/>
        </authorList>
    </citation>
    <scope>NUCLEOTIDE SEQUENCE</scope>
    <source>
        <strain evidence="3">R3-111a-1</strain>
    </source>
</reference>
<evidence type="ECO:0000313" key="5">
    <source>
        <dbReference type="Proteomes" id="UP000006039"/>
    </source>
</evidence>